<evidence type="ECO:0000313" key="2">
    <source>
        <dbReference type="EMBL" id="KAL2810239.1"/>
    </source>
</evidence>
<dbReference type="EMBL" id="JBFXLT010000074">
    <property type="protein sequence ID" value="KAL2810239.1"/>
    <property type="molecule type" value="Genomic_DNA"/>
</dbReference>
<keyword evidence="3" id="KW-1185">Reference proteome</keyword>
<dbReference type="Proteomes" id="UP001610334">
    <property type="component" value="Unassembled WGS sequence"/>
</dbReference>
<comment type="caution">
    <text evidence="2">The sequence shown here is derived from an EMBL/GenBank/DDBJ whole genome shotgun (WGS) entry which is preliminary data.</text>
</comment>
<feature type="compositionally biased region" description="Acidic residues" evidence="1">
    <location>
        <begin position="264"/>
        <end position="273"/>
    </location>
</feature>
<sequence length="356" mass="41124">MTANSNQTAILNTENDWEDWRGQLEALARTKKIWEIVTGEQAEATEPIDPESSYNSRPPANSTRSSTTPSASEQTHQERQFNWNVYTHRLKEVREQQMAVADTKAWILSTVNRKIRSSNCEPAESIAQWFKNLERSHGMSTYRIKDKVKREYLQAIKTPRVRDIHEWLEIWEKAMQKGLQWKIGRVISCQDWLDDFLNAVSPLHPNWVESYIMTHEEEIEKGTISYRQVSQSFRSRLGIAQPRHKVAKGSFGPTFAEAEVRDESEGDESEKDEPDIAKARKRKRGGTNKVPDRAPTGPRSRRMSPLDNRASTGPGSRRMLSCKACLRKHDWRQCLYLFPDLAVAHFKPNEERTSTL</sequence>
<feature type="region of interest" description="Disordered" evidence="1">
    <location>
        <begin position="41"/>
        <end position="79"/>
    </location>
</feature>
<organism evidence="2 3">
    <name type="scientific">Aspergillus granulosus</name>
    <dbReference type="NCBI Taxonomy" id="176169"/>
    <lineage>
        <taxon>Eukaryota</taxon>
        <taxon>Fungi</taxon>
        <taxon>Dikarya</taxon>
        <taxon>Ascomycota</taxon>
        <taxon>Pezizomycotina</taxon>
        <taxon>Eurotiomycetes</taxon>
        <taxon>Eurotiomycetidae</taxon>
        <taxon>Eurotiales</taxon>
        <taxon>Aspergillaceae</taxon>
        <taxon>Aspergillus</taxon>
        <taxon>Aspergillus subgen. Nidulantes</taxon>
    </lineage>
</organism>
<evidence type="ECO:0000256" key="1">
    <source>
        <dbReference type="SAM" id="MobiDB-lite"/>
    </source>
</evidence>
<reference evidence="2 3" key="1">
    <citation type="submission" date="2024-07" db="EMBL/GenBank/DDBJ databases">
        <title>Section-level genome sequencing and comparative genomics of Aspergillus sections Usti and Cavernicolus.</title>
        <authorList>
            <consortium name="Lawrence Berkeley National Laboratory"/>
            <person name="Nybo J.L."/>
            <person name="Vesth T.C."/>
            <person name="Theobald S."/>
            <person name="Frisvad J.C."/>
            <person name="Larsen T.O."/>
            <person name="Kjaerboelling I."/>
            <person name="Rothschild-Mancinelli K."/>
            <person name="Lyhne E.K."/>
            <person name="Kogle M.E."/>
            <person name="Barry K."/>
            <person name="Clum A."/>
            <person name="Na H."/>
            <person name="Ledsgaard L."/>
            <person name="Lin J."/>
            <person name="Lipzen A."/>
            <person name="Kuo A."/>
            <person name="Riley R."/>
            <person name="Mondo S."/>
            <person name="Labutti K."/>
            <person name="Haridas S."/>
            <person name="Pangalinan J."/>
            <person name="Salamov A.A."/>
            <person name="Simmons B.A."/>
            <person name="Magnuson J.K."/>
            <person name="Chen J."/>
            <person name="Drula E."/>
            <person name="Henrissat B."/>
            <person name="Wiebenga A."/>
            <person name="Lubbers R.J."/>
            <person name="Gomes A.C."/>
            <person name="Makela M.R."/>
            <person name="Stajich J."/>
            <person name="Grigoriev I.V."/>
            <person name="Mortensen U.H."/>
            <person name="De Vries R.P."/>
            <person name="Baker S.E."/>
            <person name="Andersen M.R."/>
        </authorList>
    </citation>
    <scope>NUCLEOTIDE SEQUENCE [LARGE SCALE GENOMIC DNA]</scope>
    <source>
        <strain evidence="2 3">CBS 588.65</strain>
    </source>
</reference>
<feature type="compositionally biased region" description="Polar residues" evidence="1">
    <location>
        <begin position="52"/>
        <end position="79"/>
    </location>
</feature>
<name>A0ABR4H4S0_9EURO</name>
<accession>A0ABR4H4S0</accession>
<gene>
    <name evidence="2" type="ORF">BJX63DRAFT_321646</name>
</gene>
<protein>
    <submittedName>
        <fullName evidence="2">Uncharacterized protein</fullName>
    </submittedName>
</protein>
<feature type="region of interest" description="Disordered" evidence="1">
    <location>
        <begin position="244"/>
        <end position="318"/>
    </location>
</feature>
<proteinExistence type="predicted"/>
<evidence type="ECO:0000313" key="3">
    <source>
        <dbReference type="Proteomes" id="UP001610334"/>
    </source>
</evidence>